<name>A0ACA9RCT3_9GLOM</name>
<feature type="non-terminal residue" evidence="1">
    <location>
        <position position="1"/>
    </location>
</feature>
<reference evidence="1" key="1">
    <citation type="submission" date="2021-06" db="EMBL/GenBank/DDBJ databases">
        <authorList>
            <person name="Kallberg Y."/>
            <person name="Tangrot J."/>
            <person name="Rosling A."/>
        </authorList>
    </citation>
    <scope>NUCLEOTIDE SEQUENCE</scope>
    <source>
        <strain evidence="1">MA461A</strain>
    </source>
</reference>
<comment type="caution">
    <text evidence="1">The sequence shown here is derived from an EMBL/GenBank/DDBJ whole genome shotgun (WGS) entry which is preliminary data.</text>
</comment>
<evidence type="ECO:0000313" key="1">
    <source>
        <dbReference type="EMBL" id="CAG8787484.1"/>
    </source>
</evidence>
<dbReference type="Proteomes" id="UP000789920">
    <property type="component" value="Unassembled WGS sequence"/>
</dbReference>
<accession>A0ACA9RCT3</accession>
<dbReference type="EMBL" id="CAJVQC010049358">
    <property type="protein sequence ID" value="CAG8787484.1"/>
    <property type="molecule type" value="Genomic_DNA"/>
</dbReference>
<gene>
    <name evidence="1" type="ORF">RPERSI_LOCUS18547</name>
</gene>
<keyword evidence="2" id="KW-1185">Reference proteome</keyword>
<sequence length="152" mass="18124">AAEHEGPQNKQEKKLNQLYIEAAQREIDQLEIKKQGQITQNRNIHKDTIITTRLNSMKTNYKYVSQLMKQQTDKHIQKIKSVTNKKIYEAETAENKKTYLYKVISVLTETKDAILWKNRNLVKDIEEDYEYATNTALNLDRKDFEEMQEWEQ</sequence>
<protein>
    <submittedName>
        <fullName evidence="1">31016_t:CDS:1</fullName>
    </submittedName>
</protein>
<proteinExistence type="predicted"/>
<evidence type="ECO:0000313" key="2">
    <source>
        <dbReference type="Proteomes" id="UP000789920"/>
    </source>
</evidence>
<organism evidence="1 2">
    <name type="scientific">Racocetra persica</name>
    <dbReference type="NCBI Taxonomy" id="160502"/>
    <lineage>
        <taxon>Eukaryota</taxon>
        <taxon>Fungi</taxon>
        <taxon>Fungi incertae sedis</taxon>
        <taxon>Mucoromycota</taxon>
        <taxon>Glomeromycotina</taxon>
        <taxon>Glomeromycetes</taxon>
        <taxon>Diversisporales</taxon>
        <taxon>Gigasporaceae</taxon>
        <taxon>Racocetra</taxon>
    </lineage>
</organism>